<dbReference type="InterPro" id="IPR016102">
    <property type="entry name" value="Succinyl-CoA_synth-like"/>
</dbReference>
<dbReference type="PANTHER" id="PTHR42793:SF1">
    <property type="entry name" value="PEPTIDYL-LYSINE N-ACETYLTRANSFERASE PATZ"/>
    <property type="match status" value="1"/>
</dbReference>
<comment type="caution">
    <text evidence="3">The sequence shown here is derived from an EMBL/GenBank/DDBJ whole genome shotgun (WGS) entry which is preliminary data.</text>
</comment>
<dbReference type="SMART" id="SM00881">
    <property type="entry name" value="CoA_binding"/>
    <property type="match status" value="1"/>
</dbReference>
<dbReference type="SUPFAM" id="SSF51735">
    <property type="entry name" value="NAD(P)-binding Rossmann-fold domains"/>
    <property type="match status" value="1"/>
</dbReference>
<dbReference type="GO" id="GO:0016874">
    <property type="term" value="F:ligase activity"/>
    <property type="evidence" value="ECO:0007669"/>
    <property type="project" value="UniProtKB-KW"/>
</dbReference>
<dbReference type="Pfam" id="PF13607">
    <property type="entry name" value="Succ_CoA_lig"/>
    <property type="match status" value="1"/>
</dbReference>
<dbReference type="Gene3D" id="3.30.1490.20">
    <property type="entry name" value="ATP-grasp fold, A domain"/>
    <property type="match status" value="1"/>
</dbReference>
<dbReference type="InterPro" id="IPR032875">
    <property type="entry name" value="Succ_CoA_lig_flav_dom"/>
</dbReference>
<protein>
    <submittedName>
        <fullName evidence="3">Acetate--CoA ligase</fullName>
    </submittedName>
</protein>
<dbReference type="SUPFAM" id="SSF56059">
    <property type="entry name" value="Glutathione synthetase ATP-binding domain-like"/>
    <property type="match status" value="1"/>
</dbReference>
<evidence type="ECO:0000259" key="2">
    <source>
        <dbReference type="SMART" id="SM00881"/>
    </source>
</evidence>
<dbReference type="InterPro" id="IPR003781">
    <property type="entry name" value="CoA-bd"/>
</dbReference>
<keyword evidence="3" id="KW-0436">Ligase</keyword>
<dbReference type="Pfam" id="PF13380">
    <property type="entry name" value="CoA_binding_2"/>
    <property type="match status" value="1"/>
</dbReference>
<dbReference type="PANTHER" id="PTHR42793">
    <property type="entry name" value="COA BINDING DOMAIN CONTAINING PROTEIN"/>
    <property type="match status" value="1"/>
</dbReference>
<organism evidence="3 4">
    <name type="scientific">Streptomyces vastus</name>
    <dbReference type="NCBI Taxonomy" id="285451"/>
    <lineage>
        <taxon>Bacteria</taxon>
        <taxon>Bacillati</taxon>
        <taxon>Actinomycetota</taxon>
        <taxon>Actinomycetes</taxon>
        <taxon>Kitasatosporales</taxon>
        <taxon>Streptomycetaceae</taxon>
        <taxon>Streptomyces</taxon>
    </lineage>
</organism>
<feature type="compositionally biased region" description="Pro residues" evidence="1">
    <location>
        <begin position="21"/>
        <end position="31"/>
    </location>
</feature>
<dbReference type="Gene3D" id="3.30.470.20">
    <property type="entry name" value="ATP-grasp fold, B domain"/>
    <property type="match status" value="1"/>
</dbReference>
<accession>A0ABN3QSA2</accession>
<evidence type="ECO:0000313" key="3">
    <source>
        <dbReference type="EMBL" id="GAA2633598.1"/>
    </source>
</evidence>
<feature type="region of interest" description="Disordered" evidence="1">
    <location>
        <begin position="1"/>
        <end position="44"/>
    </location>
</feature>
<proteinExistence type="predicted"/>
<gene>
    <name evidence="3" type="ORF">GCM10010307_28110</name>
</gene>
<feature type="domain" description="CoA-binding" evidence="2">
    <location>
        <begin position="58"/>
        <end position="152"/>
    </location>
</feature>
<evidence type="ECO:0000313" key="4">
    <source>
        <dbReference type="Proteomes" id="UP001500151"/>
    </source>
</evidence>
<dbReference type="InterPro" id="IPR013815">
    <property type="entry name" value="ATP_grasp_subdomain_1"/>
</dbReference>
<evidence type="ECO:0000256" key="1">
    <source>
        <dbReference type="SAM" id="MobiDB-lite"/>
    </source>
</evidence>
<dbReference type="Gene3D" id="3.40.50.720">
    <property type="entry name" value="NAD(P)-binding Rossmann-like Domain"/>
    <property type="match status" value="1"/>
</dbReference>
<dbReference type="EMBL" id="BAAASJ010000030">
    <property type="protein sequence ID" value="GAA2633598.1"/>
    <property type="molecule type" value="Genomic_DNA"/>
</dbReference>
<sequence length="778" mass="77117">MPEAAAVESSVGPSATAGVPPRVPMPEPGPHARPGRSLPLGGDVLPESADGLGGLGPLFAPRGIAVIGASRDPAKLGAALARSVAGFPGYVALVNARDPEPASGIYGSVEEAAEHGPVDLALVCLPARVCADAVAEAAKAGARAAVVYGGGFAEAGADGERYQRELADVVERTGIRLLGPNTSGFLAPGGGLTASFVPGAADVPSGRVAVVAASGGVNHALAFLLSEAGHGVSLAVGLGNGVDVTAADVLEHLAGDPQTGAVALHIESVADGRRLTGAVARLAAIRPVVALVVGRHDVGAFAASHTGALATSWRTTRAALAQAGAVLVDDERELVDAVGALSLVRLPAAADPGVGVVTAQAGPGLLLLDDLRGRRAAVPELTADTRRALAEVLPPLTYQANPVDTGRPGPGFGAVLDTVAADPAVDLIAGYALHEPAAFDLVEAVDAAGYSVPLLLGVGGAGDGVRRVRRALLERGVAVAGDPHGLAAMTGALLADARARHRMTAGSTGPGVPRVAVAVEPGPGPWDEDQAKTLLDRLNVPTMPRRACADRAAAHRALAELPGPVAVKLLDAAVLHKTEIGGVRLGVRTPAELDAALDAIEEAAVRVAGASGGAADGRSGAGGDGAPARVAVAIEEAAPEPPQALVESMAPPGIDLVVGARRDPVFGPVVLVGLGGTTAEALADVSIRLAPLTAREAATMPADLAGRALLDGWRGGPVLDRAALGEVTAALGDLLAAHPALAEIEINPLRITAHGLVALDAVCIAAGAAEAAQEEGGD</sequence>
<dbReference type="InterPro" id="IPR036291">
    <property type="entry name" value="NAD(P)-bd_dom_sf"/>
</dbReference>
<dbReference type="SUPFAM" id="SSF52210">
    <property type="entry name" value="Succinyl-CoA synthetase domains"/>
    <property type="match status" value="2"/>
</dbReference>
<keyword evidence="4" id="KW-1185">Reference proteome</keyword>
<dbReference type="Gene3D" id="3.40.50.261">
    <property type="entry name" value="Succinyl-CoA synthetase domains"/>
    <property type="match status" value="2"/>
</dbReference>
<name>A0ABN3QSA2_9ACTN</name>
<reference evidence="3 4" key="1">
    <citation type="journal article" date="2019" name="Int. J. Syst. Evol. Microbiol.">
        <title>The Global Catalogue of Microorganisms (GCM) 10K type strain sequencing project: providing services to taxonomists for standard genome sequencing and annotation.</title>
        <authorList>
            <consortium name="The Broad Institute Genomics Platform"/>
            <consortium name="The Broad Institute Genome Sequencing Center for Infectious Disease"/>
            <person name="Wu L."/>
            <person name="Ma J."/>
        </authorList>
    </citation>
    <scope>NUCLEOTIDE SEQUENCE [LARGE SCALE GENOMIC DNA]</scope>
    <source>
        <strain evidence="3 4">JCM 4524</strain>
    </source>
</reference>
<dbReference type="Pfam" id="PF13549">
    <property type="entry name" value="ATP-grasp_5"/>
    <property type="match status" value="2"/>
</dbReference>
<dbReference type="Proteomes" id="UP001500151">
    <property type="component" value="Unassembled WGS sequence"/>
</dbReference>